<reference evidence="2 3" key="1">
    <citation type="submission" date="2019-03" db="EMBL/GenBank/DDBJ databases">
        <title>Genomic Encyclopedia of Type Strains, Phase IV (KMG-IV): sequencing the most valuable type-strain genomes for metagenomic binning, comparative biology and taxonomic classification.</title>
        <authorList>
            <person name="Goeker M."/>
        </authorList>
    </citation>
    <scope>NUCLEOTIDE SEQUENCE [LARGE SCALE GENOMIC DNA]</scope>
    <source>
        <strain evidence="2 3">DSM 25964</strain>
    </source>
</reference>
<keyword evidence="3" id="KW-1185">Reference proteome</keyword>
<dbReference type="Pfam" id="PF02317">
    <property type="entry name" value="Octopine_DH"/>
    <property type="match status" value="1"/>
</dbReference>
<evidence type="ECO:0000259" key="1">
    <source>
        <dbReference type="Pfam" id="PF02317"/>
    </source>
</evidence>
<evidence type="ECO:0000313" key="2">
    <source>
        <dbReference type="EMBL" id="TDY61869.1"/>
    </source>
</evidence>
<dbReference type="RefSeq" id="WP_133956920.1">
    <property type="nucleotide sequence ID" value="NZ_SORI01000004.1"/>
</dbReference>
<protein>
    <submittedName>
        <fullName evidence="2">Opine dehydrogenase</fullName>
    </submittedName>
</protein>
<dbReference type="AlphaFoldDB" id="A0A4R8M8H6"/>
<accession>A0A4R8M8H6</accession>
<dbReference type="EMBL" id="SORI01000004">
    <property type="protein sequence ID" value="TDY61869.1"/>
    <property type="molecule type" value="Genomic_DNA"/>
</dbReference>
<gene>
    <name evidence="2" type="ORF">C8D99_104110</name>
</gene>
<dbReference type="SUPFAM" id="SSF51735">
    <property type="entry name" value="NAD(P)-binding Rossmann-fold domains"/>
    <property type="match status" value="1"/>
</dbReference>
<dbReference type="InterPro" id="IPR036291">
    <property type="entry name" value="NAD(P)-bd_dom_sf"/>
</dbReference>
<name>A0A4R8M8H6_9BACT</name>
<dbReference type="InterPro" id="IPR003421">
    <property type="entry name" value="Opine_DH"/>
</dbReference>
<dbReference type="Proteomes" id="UP000295066">
    <property type="component" value="Unassembled WGS sequence"/>
</dbReference>
<dbReference type="InterPro" id="IPR051729">
    <property type="entry name" value="Opine/Lysopine_DH"/>
</dbReference>
<evidence type="ECO:0000313" key="3">
    <source>
        <dbReference type="Proteomes" id="UP000295066"/>
    </source>
</evidence>
<dbReference type="PANTHER" id="PTHR38015:SF1">
    <property type="entry name" value="OPINE DEHYDROGENASE DOMAIN-CONTAINING PROTEIN"/>
    <property type="match status" value="1"/>
</dbReference>
<organism evidence="2 3">
    <name type="scientific">Aminivibrio pyruvatiphilus</name>
    <dbReference type="NCBI Taxonomy" id="1005740"/>
    <lineage>
        <taxon>Bacteria</taxon>
        <taxon>Thermotogati</taxon>
        <taxon>Synergistota</taxon>
        <taxon>Synergistia</taxon>
        <taxon>Synergistales</taxon>
        <taxon>Aminobacteriaceae</taxon>
        <taxon>Aminivibrio</taxon>
    </lineage>
</organism>
<dbReference type="OrthoDB" id="1073746at2"/>
<feature type="domain" description="Opine dehydrogenase" evidence="1">
    <location>
        <begin position="212"/>
        <end position="367"/>
    </location>
</feature>
<dbReference type="Gene3D" id="1.10.1040.10">
    <property type="entry name" value="N-(1-d-carboxylethyl)-l-norvaline Dehydrogenase, domain 2"/>
    <property type="match status" value="1"/>
</dbReference>
<dbReference type="InterPro" id="IPR008927">
    <property type="entry name" value="6-PGluconate_DH-like_C_sf"/>
</dbReference>
<dbReference type="InterPro" id="IPR013328">
    <property type="entry name" value="6PGD_dom2"/>
</dbReference>
<dbReference type="PANTHER" id="PTHR38015">
    <property type="entry name" value="BLR6086 PROTEIN"/>
    <property type="match status" value="1"/>
</dbReference>
<dbReference type="Gene3D" id="3.40.50.720">
    <property type="entry name" value="NAD(P)-binding Rossmann-like Domain"/>
    <property type="match status" value="1"/>
</dbReference>
<comment type="caution">
    <text evidence="2">The sequence shown here is derived from an EMBL/GenBank/DDBJ whole genome shotgun (WGS) entry which is preliminary data.</text>
</comment>
<dbReference type="SUPFAM" id="SSF48179">
    <property type="entry name" value="6-phosphogluconate dehydrogenase C-terminal domain-like"/>
    <property type="match status" value="1"/>
</dbReference>
<dbReference type="GO" id="GO:0016491">
    <property type="term" value="F:oxidoreductase activity"/>
    <property type="evidence" value="ECO:0007669"/>
    <property type="project" value="InterPro"/>
</dbReference>
<proteinExistence type="predicted"/>
<sequence>MTGMEYLGNKPVAVLGGGATARGHAACTALAGREVRLYELPGFFDGLGCIAKNREIRVSGKQESLYGFKREGLAKIDVVTSDMKKAVEGAGIVIISFPAVGYRAFLEKLIPCLEDGMVIHFTTANFGSLLFRKMMREAGCDKKVIVGEWSSQPYGIRVKMAGGEQMPEVSVNYWAISLRGAALPMTDQDAFFASKECVPSLDSVVHPVRGDTIADIGFSNVNPILHCPGTILGVGAMENWGVVYGENKYDFSIYSHAYCPSISRVQLALYREECAIADAMGVGIQDFPEKAFFSRSNILGAEHMGEKFEVPFNEQYTLALGTGPFTIHNRYITEDIPVGCHIFSELAKKFGVDVPVIESMITLASVMTGTDFRKTGVTLEDLGIAHMDRQMLNAYLREGVYSE</sequence>